<accession>A0A699H3J1</accession>
<gene>
    <name evidence="2" type="ORF">Tci_297931</name>
</gene>
<evidence type="ECO:0000313" key="2">
    <source>
        <dbReference type="EMBL" id="GEX25956.1"/>
    </source>
</evidence>
<feature type="region of interest" description="Disordered" evidence="1">
    <location>
        <begin position="135"/>
        <end position="154"/>
    </location>
</feature>
<dbReference type="AlphaFoldDB" id="A0A699H3J1"/>
<comment type="caution">
    <text evidence="2">The sequence shown here is derived from an EMBL/GenBank/DDBJ whole genome shotgun (WGS) entry which is preliminary data.</text>
</comment>
<reference evidence="2" key="1">
    <citation type="journal article" date="2019" name="Sci. Rep.">
        <title>Draft genome of Tanacetum cinerariifolium, the natural source of mosquito coil.</title>
        <authorList>
            <person name="Yamashiro T."/>
            <person name="Shiraishi A."/>
            <person name="Satake H."/>
            <person name="Nakayama K."/>
        </authorList>
    </citation>
    <scope>NUCLEOTIDE SEQUENCE</scope>
</reference>
<name>A0A699H3J1_TANCI</name>
<dbReference type="SUPFAM" id="SSF57756">
    <property type="entry name" value="Retrovirus zinc finger-like domains"/>
    <property type="match status" value="1"/>
</dbReference>
<sequence>MLLYIKGKEHVKLLVDSVINGPFQYETIIEPGNKTTLATVRPQTYTDLTDEEKIRELVDIRASNIVLEGLVVSYFNLSNDPIASFNKAMAFLSIAFAFRFPQTNNQLRTSSNPRNQATIQDGRATIQSVYGRQTQGYTKSGAQSNATNEGVRRQGTAGQARVVKCYNCQKESHFARQSTKPKRPRNSTWFKEKMLLTEVLESGAYLATEHLAFLGDNRDTIIPAQTSQEMPTPVAIQTDDLYAFDSDCDDVPSAKAVLMANLSS</sequence>
<proteinExistence type="predicted"/>
<organism evidence="2">
    <name type="scientific">Tanacetum cinerariifolium</name>
    <name type="common">Dalmatian daisy</name>
    <name type="synonym">Chrysanthemum cinerariifolium</name>
    <dbReference type="NCBI Taxonomy" id="118510"/>
    <lineage>
        <taxon>Eukaryota</taxon>
        <taxon>Viridiplantae</taxon>
        <taxon>Streptophyta</taxon>
        <taxon>Embryophyta</taxon>
        <taxon>Tracheophyta</taxon>
        <taxon>Spermatophyta</taxon>
        <taxon>Magnoliopsida</taxon>
        <taxon>eudicotyledons</taxon>
        <taxon>Gunneridae</taxon>
        <taxon>Pentapetalae</taxon>
        <taxon>asterids</taxon>
        <taxon>campanulids</taxon>
        <taxon>Asterales</taxon>
        <taxon>Asteraceae</taxon>
        <taxon>Asteroideae</taxon>
        <taxon>Anthemideae</taxon>
        <taxon>Anthemidinae</taxon>
        <taxon>Tanacetum</taxon>
    </lineage>
</organism>
<dbReference type="GO" id="GO:0003676">
    <property type="term" value="F:nucleic acid binding"/>
    <property type="evidence" value="ECO:0007669"/>
    <property type="project" value="InterPro"/>
</dbReference>
<dbReference type="EMBL" id="BKCJ010098075">
    <property type="protein sequence ID" value="GEX25956.1"/>
    <property type="molecule type" value="Genomic_DNA"/>
</dbReference>
<protein>
    <recommendedName>
        <fullName evidence="3">CCHC-type domain-containing protein</fullName>
    </recommendedName>
</protein>
<evidence type="ECO:0000256" key="1">
    <source>
        <dbReference type="SAM" id="MobiDB-lite"/>
    </source>
</evidence>
<dbReference type="GO" id="GO:0008270">
    <property type="term" value="F:zinc ion binding"/>
    <property type="evidence" value="ECO:0007669"/>
    <property type="project" value="InterPro"/>
</dbReference>
<dbReference type="InterPro" id="IPR036875">
    <property type="entry name" value="Znf_CCHC_sf"/>
</dbReference>
<evidence type="ECO:0008006" key="3">
    <source>
        <dbReference type="Google" id="ProtNLM"/>
    </source>
</evidence>
<feature type="compositionally biased region" description="Polar residues" evidence="1">
    <location>
        <begin position="135"/>
        <end position="148"/>
    </location>
</feature>